<feature type="signal peptide" evidence="2">
    <location>
        <begin position="1"/>
        <end position="24"/>
    </location>
</feature>
<dbReference type="PROSITE" id="PS51257">
    <property type="entry name" value="PROKAR_LIPOPROTEIN"/>
    <property type="match status" value="1"/>
</dbReference>
<evidence type="ECO:0000313" key="3">
    <source>
        <dbReference type="EMBL" id="MBB3891372.1"/>
    </source>
</evidence>
<accession>A0A840A1P9</accession>
<dbReference type="AlphaFoldDB" id="A0A840A1P9"/>
<evidence type="ECO:0008006" key="5">
    <source>
        <dbReference type="Google" id="ProtNLM"/>
    </source>
</evidence>
<reference evidence="3 4" key="1">
    <citation type="submission" date="2020-08" db="EMBL/GenBank/DDBJ databases">
        <title>Genomic Encyclopedia of Type Strains, Phase IV (KMG-IV): sequencing the most valuable type-strain genomes for metagenomic binning, comparative biology and taxonomic classification.</title>
        <authorList>
            <person name="Goeker M."/>
        </authorList>
    </citation>
    <scope>NUCLEOTIDE SEQUENCE [LARGE SCALE GENOMIC DNA]</scope>
    <source>
        <strain evidence="3 4">DSM 21793</strain>
    </source>
</reference>
<evidence type="ECO:0000313" key="4">
    <source>
        <dbReference type="Proteomes" id="UP000530564"/>
    </source>
</evidence>
<dbReference type="RefSeq" id="WP_183772175.1">
    <property type="nucleotide sequence ID" value="NZ_JACIDK010000002.1"/>
</dbReference>
<evidence type="ECO:0000256" key="1">
    <source>
        <dbReference type="SAM" id="MobiDB-lite"/>
    </source>
</evidence>
<gene>
    <name evidence="3" type="ORF">GGQ61_002089</name>
</gene>
<feature type="compositionally biased region" description="Basic residues" evidence="1">
    <location>
        <begin position="338"/>
        <end position="347"/>
    </location>
</feature>
<protein>
    <recommendedName>
        <fullName evidence="5">Lipoprotein</fullName>
    </recommendedName>
</protein>
<name>A0A840A1P9_9CAUL</name>
<dbReference type="Proteomes" id="UP000530564">
    <property type="component" value="Unassembled WGS sequence"/>
</dbReference>
<sequence length="347" mass="36017">MISASRAGLTAVAIAFATILASCAEPPPPKPAEPPAPAVSLAPSIVEQASAYRYYMDKAAAVSPAFVDGQMVAEGLKVAASYEPKQFLKGAIAYGAIVALQDPTFVAGVKQYSGTAAQRQQIAYEIMKDPAYVVGLPGAASGAGVVIAALGEDGNKFYQAGKAVKQAAYDVQKQSWSKSDVVGRDARLSQAKLLGSTPAVGDITQTTRLQQAISGAQPLGVTGASVTPPFTPVVIRSLAVAALAVLGQASEPNVATLNAIMVEPNVASCANMAKLNLYQCLAVSKPHYEDVFCLGQHAMMDTARCVIKASGQPEPFEPRFVPTVRENASYKPTPAKKPAAKKPAKKG</sequence>
<organism evidence="3 4">
    <name type="scientific">Phenylobacterium haematophilum</name>
    <dbReference type="NCBI Taxonomy" id="98513"/>
    <lineage>
        <taxon>Bacteria</taxon>
        <taxon>Pseudomonadati</taxon>
        <taxon>Pseudomonadota</taxon>
        <taxon>Alphaproteobacteria</taxon>
        <taxon>Caulobacterales</taxon>
        <taxon>Caulobacteraceae</taxon>
        <taxon>Phenylobacterium</taxon>
    </lineage>
</organism>
<keyword evidence="2" id="KW-0732">Signal</keyword>
<feature type="chain" id="PRO_5032787208" description="Lipoprotein" evidence="2">
    <location>
        <begin position="25"/>
        <end position="347"/>
    </location>
</feature>
<keyword evidence="4" id="KW-1185">Reference proteome</keyword>
<evidence type="ECO:0000256" key="2">
    <source>
        <dbReference type="SAM" id="SignalP"/>
    </source>
</evidence>
<feature type="region of interest" description="Disordered" evidence="1">
    <location>
        <begin position="317"/>
        <end position="347"/>
    </location>
</feature>
<comment type="caution">
    <text evidence="3">The sequence shown here is derived from an EMBL/GenBank/DDBJ whole genome shotgun (WGS) entry which is preliminary data.</text>
</comment>
<proteinExistence type="predicted"/>
<dbReference type="EMBL" id="JACIDK010000002">
    <property type="protein sequence ID" value="MBB3891372.1"/>
    <property type="molecule type" value="Genomic_DNA"/>
</dbReference>